<dbReference type="GO" id="GO:0046872">
    <property type="term" value="F:metal ion binding"/>
    <property type="evidence" value="ECO:0007669"/>
    <property type="project" value="UniProtKB-KW"/>
</dbReference>
<evidence type="ECO:0000256" key="1">
    <source>
        <dbReference type="ARBA" id="ARBA00008987"/>
    </source>
</evidence>
<organism evidence="9 10">
    <name type="scientific">Eiseniibacteriota bacterium</name>
    <dbReference type="NCBI Taxonomy" id="2212470"/>
    <lineage>
        <taxon>Bacteria</taxon>
        <taxon>Candidatus Eiseniibacteriota</taxon>
    </lineage>
</organism>
<evidence type="ECO:0000256" key="3">
    <source>
        <dbReference type="ARBA" id="ARBA00022723"/>
    </source>
</evidence>
<dbReference type="EMBL" id="VGIY01000043">
    <property type="protein sequence ID" value="MBM3316802.1"/>
    <property type="molecule type" value="Genomic_DNA"/>
</dbReference>
<evidence type="ECO:0000256" key="4">
    <source>
        <dbReference type="ARBA" id="ARBA00022982"/>
    </source>
</evidence>
<dbReference type="Gene3D" id="3.40.30.10">
    <property type="entry name" value="Glutaredoxin"/>
    <property type="match status" value="1"/>
</dbReference>
<evidence type="ECO:0000313" key="9">
    <source>
        <dbReference type="EMBL" id="MBM3316802.1"/>
    </source>
</evidence>
<dbReference type="PROSITE" id="PS51352">
    <property type="entry name" value="THIOREDOXIN_2"/>
    <property type="match status" value="1"/>
</dbReference>
<evidence type="ECO:0000256" key="2">
    <source>
        <dbReference type="ARBA" id="ARBA00022448"/>
    </source>
</evidence>
<keyword evidence="2" id="KW-0813">Transport</keyword>
<evidence type="ECO:0000256" key="7">
    <source>
        <dbReference type="NCBIfam" id="TIGR01068"/>
    </source>
</evidence>
<evidence type="ECO:0000313" key="10">
    <source>
        <dbReference type="Proteomes" id="UP000748308"/>
    </source>
</evidence>
<dbReference type="PANTHER" id="PTHR45663">
    <property type="entry name" value="GEO12009P1"/>
    <property type="match status" value="1"/>
</dbReference>
<dbReference type="Proteomes" id="UP000748308">
    <property type="component" value="Unassembled WGS sequence"/>
</dbReference>
<dbReference type="GO" id="GO:0005829">
    <property type="term" value="C:cytosol"/>
    <property type="evidence" value="ECO:0007669"/>
    <property type="project" value="TreeGrafter"/>
</dbReference>
<sequence length="151" mass="16508">MTTPVLLARCPACGAKNRMPLARIGQTGKCGRCAAELPPREFFAEAPIAVDDRRFDLITRWSGRPVLVDFWAAWCAPCRQLAPTLEALARELAGRLLVVKVDTQEAPVLAARFGVQSIPTLVLLRSGIEVDRMAGALPLTAIRARVERFLS</sequence>
<dbReference type="PRINTS" id="PR00421">
    <property type="entry name" value="THIOREDOXIN"/>
</dbReference>
<comment type="caution">
    <text evidence="9">The sequence shown here is derived from an EMBL/GenBank/DDBJ whole genome shotgun (WGS) entry which is preliminary data.</text>
</comment>
<protein>
    <recommendedName>
        <fullName evidence="7">Thioredoxin</fullName>
    </recommendedName>
</protein>
<dbReference type="InterPro" id="IPR013766">
    <property type="entry name" value="Thioredoxin_domain"/>
</dbReference>
<dbReference type="InterPro" id="IPR005746">
    <property type="entry name" value="Thioredoxin"/>
</dbReference>
<name>A0A938BQ60_UNCEI</name>
<dbReference type="Gene3D" id="2.30.30.380">
    <property type="entry name" value="Zn-finger domain of Sec23/24"/>
    <property type="match status" value="1"/>
</dbReference>
<keyword evidence="5" id="KW-1015">Disulfide bond</keyword>
<dbReference type="GO" id="GO:0045454">
    <property type="term" value="P:cell redox homeostasis"/>
    <property type="evidence" value="ECO:0007669"/>
    <property type="project" value="TreeGrafter"/>
</dbReference>
<keyword evidence="6" id="KW-0676">Redox-active center</keyword>
<dbReference type="NCBIfam" id="TIGR01068">
    <property type="entry name" value="thioredoxin"/>
    <property type="match status" value="1"/>
</dbReference>
<proteinExistence type="inferred from homology"/>
<dbReference type="SUPFAM" id="SSF52833">
    <property type="entry name" value="Thioredoxin-like"/>
    <property type="match status" value="1"/>
</dbReference>
<keyword evidence="3" id="KW-0479">Metal-binding</keyword>
<dbReference type="InterPro" id="IPR017937">
    <property type="entry name" value="Thioredoxin_CS"/>
</dbReference>
<feature type="domain" description="Thioredoxin" evidence="8">
    <location>
        <begin position="34"/>
        <end position="151"/>
    </location>
</feature>
<dbReference type="Pfam" id="PF00085">
    <property type="entry name" value="Thioredoxin"/>
    <property type="match status" value="1"/>
</dbReference>
<reference evidence="9" key="1">
    <citation type="submission" date="2019-03" db="EMBL/GenBank/DDBJ databases">
        <title>Lake Tanganyika Metagenome-Assembled Genomes (MAGs).</title>
        <authorList>
            <person name="Tran P."/>
        </authorList>
    </citation>
    <scope>NUCLEOTIDE SEQUENCE</scope>
    <source>
        <strain evidence="9">M_DeepCast_400m_m2_100</strain>
    </source>
</reference>
<keyword evidence="4" id="KW-0249">Electron transport</keyword>
<evidence type="ECO:0000256" key="6">
    <source>
        <dbReference type="ARBA" id="ARBA00023284"/>
    </source>
</evidence>
<evidence type="ECO:0000256" key="5">
    <source>
        <dbReference type="ARBA" id="ARBA00023157"/>
    </source>
</evidence>
<dbReference type="AlphaFoldDB" id="A0A938BQ60"/>
<dbReference type="InterPro" id="IPR049299">
    <property type="entry name" value="Thio2_N"/>
</dbReference>
<gene>
    <name evidence="9" type="primary">trxA</name>
    <name evidence="9" type="ORF">FJY75_03015</name>
</gene>
<comment type="similarity">
    <text evidence="1">Belongs to the thioredoxin family.</text>
</comment>
<dbReference type="PROSITE" id="PS00194">
    <property type="entry name" value="THIOREDOXIN_1"/>
    <property type="match status" value="1"/>
</dbReference>
<accession>A0A938BQ60</accession>
<dbReference type="GO" id="GO:0015035">
    <property type="term" value="F:protein-disulfide reductase activity"/>
    <property type="evidence" value="ECO:0007669"/>
    <property type="project" value="UniProtKB-UniRule"/>
</dbReference>
<dbReference type="InterPro" id="IPR036249">
    <property type="entry name" value="Thioredoxin-like_sf"/>
</dbReference>
<evidence type="ECO:0000259" key="8">
    <source>
        <dbReference type="PROSITE" id="PS51352"/>
    </source>
</evidence>
<dbReference type="Pfam" id="PF21352">
    <property type="entry name" value="Zn_ribbon_Thio2"/>
    <property type="match status" value="1"/>
</dbReference>
<dbReference type="CDD" id="cd02947">
    <property type="entry name" value="TRX_family"/>
    <property type="match status" value="1"/>
</dbReference>
<dbReference type="PANTHER" id="PTHR45663:SF11">
    <property type="entry name" value="GEO12009P1"/>
    <property type="match status" value="1"/>
</dbReference>